<accession>A0A062XZ59</accession>
<reference evidence="2 3" key="1">
    <citation type="submission" date="2014-04" db="EMBL/GenBank/DDBJ databases">
        <title>The Genome Sequence of Thermoanaerobaculum aquaticum MP-01, The First Cultivated Group 23 Acidobacterium.</title>
        <authorList>
            <person name="Stamps B.W."/>
            <person name="Losey N.A."/>
            <person name="Lawson P.A."/>
            <person name="Stevenson B.S."/>
        </authorList>
    </citation>
    <scope>NUCLEOTIDE SEQUENCE [LARGE SCALE GENOMIC DNA]</scope>
    <source>
        <strain evidence="2 3">MP-01</strain>
    </source>
</reference>
<proteinExistence type="predicted"/>
<keyword evidence="1" id="KW-0472">Membrane</keyword>
<gene>
    <name evidence="2" type="ORF">EG19_02185</name>
</gene>
<comment type="caution">
    <text evidence="2">The sequence shown here is derived from an EMBL/GenBank/DDBJ whole genome shotgun (WGS) entry which is preliminary data.</text>
</comment>
<keyword evidence="1" id="KW-0812">Transmembrane</keyword>
<feature type="transmembrane region" description="Helical" evidence="1">
    <location>
        <begin position="268"/>
        <end position="286"/>
    </location>
</feature>
<dbReference type="STRING" id="1312852.EG19_02185"/>
<dbReference type="EMBL" id="JMFG01000016">
    <property type="protein sequence ID" value="KDA53800.1"/>
    <property type="molecule type" value="Genomic_DNA"/>
</dbReference>
<dbReference type="RefSeq" id="WP_038048750.1">
    <property type="nucleotide sequence ID" value="NZ_JMFG01000016.1"/>
</dbReference>
<evidence type="ECO:0000313" key="3">
    <source>
        <dbReference type="Proteomes" id="UP000027284"/>
    </source>
</evidence>
<keyword evidence="3" id="KW-1185">Reference proteome</keyword>
<protein>
    <submittedName>
        <fullName evidence="2">Uncharacterized protein</fullName>
    </submittedName>
</protein>
<feature type="transmembrane region" description="Helical" evidence="1">
    <location>
        <begin position="244"/>
        <end position="262"/>
    </location>
</feature>
<evidence type="ECO:0000256" key="1">
    <source>
        <dbReference type="SAM" id="Phobius"/>
    </source>
</evidence>
<keyword evidence="1" id="KW-1133">Transmembrane helix</keyword>
<evidence type="ECO:0000313" key="2">
    <source>
        <dbReference type="EMBL" id="KDA53800.1"/>
    </source>
</evidence>
<organism evidence="2 3">
    <name type="scientific">Thermoanaerobaculum aquaticum</name>
    <dbReference type="NCBI Taxonomy" id="1312852"/>
    <lineage>
        <taxon>Bacteria</taxon>
        <taxon>Pseudomonadati</taxon>
        <taxon>Acidobacteriota</taxon>
        <taxon>Thermoanaerobaculia</taxon>
        <taxon>Thermoanaerobaculales</taxon>
        <taxon>Thermoanaerobaculaceae</taxon>
        <taxon>Thermoanaerobaculum</taxon>
    </lineage>
</organism>
<dbReference type="Proteomes" id="UP000027284">
    <property type="component" value="Unassembled WGS sequence"/>
</dbReference>
<feature type="transmembrane region" description="Helical" evidence="1">
    <location>
        <begin position="215"/>
        <end position="237"/>
    </location>
</feature>
<dbReference type="AlphaFoldDB" id="A0A062XZ59"/>
<sequence>MRVARWKLALGLAVLAGVGAFLYTLQVNRPHRQPATLVPLATRFSEELGFPPGPVGDTVYQTSQGLLWAWDWATQGLERFRPREPVATVRFLGGGEVAVEGEKLVRFRRPLPTDPGLAIPPALVEEHLRRKLSPVIPEFYAFSLRRLASRVDAGITWHRAHWVVRGEPLPPGWQEELEVEVAGSTVVALSRRLIPDPDPMGVVVGRVAELQRARWLAFFAAALSVLGLFVATAEAFWFRLRLPWLSAFVLAIGCWALGRSTAHSLPVSGFWAVSVFFSVLVLGGLAPRASGGRRAYAVLGLFLASWSLLWPELVRAAGGWLPRTGTVLNEPWPLVLAEAGFRALGEEPLLRGGIPWLLRPFLGPGAAYVLAAAVGSLLHPLPAVPLPAGVLGELSAQSVLGWLAWRYGWGWAVGSRLVWELVRLGYFAPQFPWGEAWNVLFLWAFGSLLWPGKGR</sequence>
<name>A0A062XZ59_9BACT</name>